<dbReference type="Proteomes" id="UP000269945">
    <property type="component" value="Unassembled WGS sequence"/>
</dbReference>
<sequence>AVGGTAPQPGSPEKNSRLLFRTVLPSHLPPGQGRVSINGGQRLYLNTEWEESQRTRPPAMKMRTRPHASK</sequence>
<comment type="caution">
    <text evidence="2">The sequence shown here is derived from an EMBL/GenBank/DDBJ whole genome shotgun (WGS) entry which is preliminary data.</text>
</comment>
<proteinExistence type="predicted"/>
<gene>
    <name evidence="2" type="ORF">BN2614_LOCUS7</name>
</gene>
<dbReference type="AlphaFoldDB" id="A0A9X9LVW1"/>
<dbReference type="EMBL" id="CYRY02022475">
    <property type="protein sequence ID" value="VCW97654.1"/>
    <property type="molecule type" value="Genomic_DNA"/>
</dbReference>
<feature type="non-terminal residue" evidence="2">
    <location>
        <position position="1"/>
    </location>
</feature>
<reference evidence="2 3" key="1">
    <citation type="submission" date="2018-10" db="EMBL/GenBank/DDBJ databases">
        <authorList>
            <person name="Ekblom R."/>
            <person name="Jareborg N."/>
        </authorList>
    </citation>
    <scope>NUCLEOTIDE SEQUENCE [LARGE SCALE GENOMIC DNA]</scope>
    <source>
        <tissue evidence="2">Muscle</tissue>
    </source>
</reference>
<accession>A0A9X9LVW1</accession>
<organism evidence="2 3">
    <name type="scientific">Gulo gulo</name>
    <name type="common">Wolverine</name>
    <name type="synonym">Gluton</name>
    <dbReference type="NCBI Taxonomy" id="48420"/>
    <lineage>
        <taxon>Eukaryota</taxon>
        <taxon>Metazoa</taxon>
        <taxon>Chordata</taxon>
        <taxon>Craniata</taxon>
        <taxon>Vertebrata</taxon>
        <taxon>Euteleostomi</taxon>
        <taxon>Mammalia</taxon>
        <taxon>Eutheria</taxon>
        <taxon>Laurasiatheria</taxon>
        <taxon>Carnivora</taxon>
        <taxon>Caniformia</taxon>
        <taxon>Musteloidea</taxon>
        <taxon>Mustelidae</taxon>
        <taxon>Guloninae</taxon>
        <taxon>Gulo</taxon>
    </lineage>
</organism>
<keyword evidence="3" id="KW-1185">Reference proteome</keyword>
<name>A0A9X9LVW1_GULGU</name>
<evidence type="ECO:0000313" key="2">
    <source>
        <dbReference type="EMBL" id="VCW97654.1"/>
    </source>
</evidence>
<evidence type="ECO:0000313" key="3">
    <source>
        <dbReference type="Proteomes" id="UP000269945"/>
    </source>
</evidence>
<protein>
    <submittedName>
        <fullName evidence="2">Uncharacterized protein</fullName>
    </submittedName>
</protein>
<feature type="non-terminal residue" evidence="2">
    <location>
        <position position="70"/>
    </location>
</feature>
<feature type="region of interest" description="Disordered" evidence="1">
    <location>
        <begin position="47"/>
        <end position="70"/>
    </location>
</feature>
<evidence type="ECO:0000256" key="1">
    <source>
        <dbReference type="SAM" id="MobiDB-lite"/>
    </source>
</evidence>